<name>A0A4Y2RRZ5_ARAVE</name>
<protein>
    <submittedName>
        <fullName evidence="1">Uncharacterized protein</fullName>
    </submittedName>
</protein>
<accession>A0A4Y2RRZ5</accession>
<proteinExistence type="predicted"/>
<evidence type="ECO:0000313" key="1">
    <source>
        <dbReference type="EMBL" id="GBN78126.1"/>
    </source>
</evidence>
<comment type="caution">
    <text evidence="1">The sequence shown here is derived from an EMBL/GenBank/DDBJ whole genome shotgun (WGS) entry which is preliminary data.</text>
</comment>
<gene>
    <name evidence="1" type="ORF">AVEN_78049_1</name>
</gene>
<sequence length="128" mass="15153">MQKSDVRFVCPIRALQSYNGALMEYRMPICYRHPLKNVVYHRSVVTLAELRESITLHLRNITPDQSDHFYSMIRGSLTELRRKPNHDDVRWDFFLSVNVAREYSSECFTAIDDRTLWPFRLGDGRDSI</sequence>
<keyword evidence="2" id="KW-1185">Reference proteome</keyword>
<dbReference type="Proteomes" id="UP000499080">
    <property type="component" value="Unassembled WGS sequence"/>
</dbReference>
<dbReference type="AlphaFoldDB" id="A0A4Y2RRZ5"/>
<organism evidence="1 2">
    <name type="scientific">Araneus ventricosus</name>
    <name type="common">Orbweaver spider</name>
    <name type="synonym">Epeira ventricosa</name>
    <dbReference type="NCBI Taxonomy" id="182803"/>
    <lineage>
        <taxon>Eukaryota</taxon>
        <taxon>Metazoa</taxon>
        <taxon>Ecdysozoa</taxon>
        <taxon>Arthropoda</taxon>
        <taxon>Chelicerata</taxon>
        <taxon>Arachnida</taxon>
        <taxon>Araneae</taxon>
        <taxon>Araneomorphae</taxon>
        <taxon>Entelegynae</taxon>
        <taxon>Araneoidea</taxon>
        <taxon>Araneidae</taxon>
        <taxon>Araneus</taxon>
    </lineage>
</organism>
<reference evidence="1 2" key="1">
    <citation type="journal article" date="2019" name="Sci. Rep.">
        <title>Orb-weaving spider Araneus ventricosus genome elucidates the spidroin gene catalogue.</title>
        <authorList>
            <person name="Kono N."/>
            <person name="Nakamura H."/>
            <person name="Ohtoshi R."/>
            <person name="Moran D.A.P."/>
            <person name="Shinohara A."/>
            <person name="Yoshida Y."/>
            <person name="Fujiwara M."/>
            <person name="Mori M."/>
            <person name="Tomita M."/>
            <person name="Arakawa K."/>
        </authorList>
    </citation>
    <scope>NUCLEOTIDE SEQUENCE [LARGE SCALE GENOMIC DNA]</scope>
</reference>
<dbReference type="EMBL" id="BGPR01018055">
    <property type="protein sequence ID" value="GBN78126.1"/>
    <property type="molecule type" value="Genomic_DNA"/>
</dbReference>
<evidence type="ECO:0000313" key="2">
    <source>
        <dbReference type="Proteomes" id="UP000499080"/>
    </source>
</evidence>